<sequence>MADETNLFVKRLADDDTRPLLSQHHRDGLEMLWKQRLPYD</sequence>
<reference evidence="1 2" key="1">
    <citation type="submission" date="2020-08" db="EMBL/GenBank/DDBJ databases">
        <title>Genomic Encyclopedia of Type Strains, Phase IV (KMG-IV): sequencing the most valuable type-strain genomes for metagenomic binning, comparative biology and taxonomic classification.</title>
        <authorList>
            <person name="Goeker M."/>
        </authorList>
    </citation>
    <scope>NUCLEOTIDE SEQUENCE [LARGE SCALE GENOMIC DNA]</scope>
    <source>
        <strain evidence="1 2">DSM 16325</strain>
    </source>
</reference>
<evidence type="ECO:0000313" key="1">
    <source>
        <dbReference type="EMBL" id="MBB5325227.1"/>
    </source>
</evidence>
<name>A0A7W8MV58_9BACL</name>
<dbReference type="RefSeq" id="WP_281375996.1">
    <property type="nucleotide sequence ID" value="NZ_JACHEP010000013.1"/>
</dbReference>
<dbReference type="AlphaFoldDB" id="A0A7W8MV58"/>
<keyword evidence="1" id="KW-0418">Kinase</keyword>
<protein>
    <submittedName>
        <fullName evidence="1">Shikimate kinase</fullName>
    </submittedName>
</protein>
<organism evidence="1 2">
    <name type="scientific">Anoxybacteroides tepidamans</name>
    <dbReference type="NCBI Taxonomy" id="265948"/>
    <lineage>
        <taxon>Bacteria</taxon>
        <taxon>Bacillati</taxon>
        <taxon>Bacillota</taxon>
        <taxon>Bacilli</taxon>
        <taxon>Bacillales</taxon>
        <taxon>Anoxybacillaceae</taxon>
        <taxon>Anoxybacteroides</taxon>
    </lineage>
</organism>
<dbReference type="GO" id="GO:0016301">
    <property type="term" value="F:kinase activity"/>
    <property type="evidence" value="ECO:0007669"/>
    <property type="project" value="UniProtKB-KW"/>
</dbReference>
<dbReference type="Proteomes" id="UP000520011">
    <property type="component" value="Unassembled WGS sequence"/>
</dbReference>
<keyword evidence="2" id="KW-1185">Reference proteome</keyword>
<dbReference type="EMBL" id="JACHEP010000013">
    <property type="protein sequence ID" value="MBB5325227.1"/>
    <property type="molecule type" value="Genomic_DNA"/>
</dbReference>
<proteinExistence type="predicted"/>
<gene>
    <name evidence="1" type="ORF">HNQ34_002327</name>
</gene>
<keyword evidence="1" id="KW-0808">Transferase</keyword>
<evidence type="ECO:0000313" key="2">
    <source>
        <dbReference type="Proteomes" id="UP000520011"/>
    </source>
</evidence>
<comment type="caution">
    <text evidence="1">The sequence shown here is derived from an EMBL/GenBank/DDBJ whole genome shotgun (WGS) entry which is preliminary data.</text>
</comment>
<accession>A0A7W8MV58</accession>